<keyword evidence="2" id="KW-1185">Reference proteome</keyword>
<dbReference type="RefSeq" id="WP_303281006.1">
    <property type="nucleotide sequence ID" value="NZ_BAABCZ010000016.1"/>
</dbReference>
<dbReference type="EMBL" id="JAUOEM010000001">
    <property type="protein sequence ID" value="MDO5986491.1"/>
    <property type="molecule type" value="Genomic_DNA"/>
</dbReference>
<evidence type="ECO:0000313" key="2">
    <source>
        <dbReference type="Proteomes" id="UP001176891"/>
    </source>
</evidence>
<evidence type="ECO:0000313" key="1">
    <source>
        <dbReference type="EMBL" id="MDO5986491.1"/>
    </source>
</evidence>
<protein>
    <submittedName>
        <fullName evidence="1">Insecticidal toxin complex protein</fullName>
    </submittedName>
</protein>
<proteinExistence type="predicted"/>
<name>A0ABT8WXT0_9FLAO</name>
<accession>A0ABT8WXT0</accession>
<sequence>MRWIIFFFILTFNYTLSAKEWKNLKVYQRENQQKILSPSDWLKSDRTRNTQVWQKANLFNLKNNLPQEYSSISQRRDFYKWLFTELKKKKHEVIWIKMAHFISRKMHLMEVFPYTIFSKKTIKAYARQGSETVFNNAFVELQKLYTSQSILKTEQALKWDKTILRKEQYDWIDDIYKSMDTKSLKTLGRIAKGKFLYGLLVPKSIRYKGDISKAKIRYDYAVKVLKPYCENRYR</sequence>
<dbReference type="Proteomes" id="UP001176891">
    <property type="component" value="Unassembled WGS sequence"/>
</dbReference>
<reference evidence="1" key="1">
    <citation type="submission" date="2023-07" db="EMBL/GenBank/DDBJ databases">
        <title>Two novel species in the genus Flavivirga.</title>
        <authorList>
            <person name="Kwon K."/>
        </authorList>
    </citation>
    <scope>NUCLEOTIDE SEQUENCE</scope>
    <source>
        <strain evidence="1">KACC 14157</strain>
    </source>
</reference>
<gene>
    <name evidence="1" type="ORF">Q4Q39_03640</name>
</gene>
<organism evidence="1 2">
    <name type="scientific">Flavivirga amylovorans</name>
    <dbReference type="NCBI Taxonomy" id="870486"/>
    <lineage>
        <taxon>Bacteria</taxon>
        <taxon>Pseudomonadati</taxon>
        <taxon>Bacteroidota</taxon>
        <taxon>Flavobacteriia</taxon>
        <taxon>Flavobacteriales</taxon>
        <taxon>Flavobacteriaceae</taxon>
        <taxon>Flavivirga</taxon>
    </lineage>
</organism>
<comment type="caution">
    <text evidence="1">The sequence shown here is derived from an EMBL/GenBank/DDBJ whole genome shotgun (WGS) entry which is preliminary data.</text>
</comment>